<dbReference type="SUPFAM" id="SSF51717">
    <property type="entry name" value="Dihydropteroate synthetase-like"/>
    <property type="match status" value="1"/>
</dbReference>
<evidence type="ECO:0000313" key="3">
    <source>
        <dbReference type="EMBL" id="QYZ80038.1"/>
    </source>
</evidence>
<evidence type="ECO:0000313" key="4">
    <source>
        <dbReference type="Proteomes" id="UP000826709"/>
    </source>
</evidence>
<dbReference type="PANTHER" id="PTHR36214">
    <property type="match status" value="1"/>
</dbReference>
<gene>
    <name evidence="3" type="ORF">E2N92_11685</name>
</gene>
<dbReference type="NCBIfam" id="NF003376">
    <property type="entry name" value="PRK04452.1-2"/>
    <property type="match status" value="1"/>
</dbReference>
<organism evidence="3 4">
    <name type="scientific">Methanofollis formosanus</name>
    <dbReference type="NCBI Taxonomy" id="299308"/>
    <lineage>
        <taxon>Archaea</taxon>
        <taxon>Methanobacteriati</taxon>
        <taxon>Methanobacteriota</taxon>
        <taxon>Stenosarchaea group</taxon>
        <taxon>Methanomicrobia</taxon>
        <taxon>Methanomicrobiales</taxon>
        <taxon>Methanomicrobiaceae</taxon>
        <taxon>Methanofollis</taxon>
    </lineage>
</organism>
<dbReference type="PANTHER" id="PTHR36214:SF5">
    <property type="entry name" value="ACETYL-COA DECARBONYLASE_SYNTHASE COMPLEX SUBUNIT DELTA"/>
    <property type="match status" value="1"/>
</dbReference>
<evidence type="ECO:0000256" key="1">
    <source>
        <dbReference type="ARBA" id="ARBA00022994"/>
    </source>
</evidence>
<accession>A0A8G1EGP7</accession>
<keyword evidence="1" id="KW-0484">Methanogenesis</keyword>
<dbReference type="InterPro" id="IPR051069">
    <property type="entry name" value="ACDS_complex_subunit"/>
</dbReference>
<dbReference type="OrthoDB" id="67748at2157"/>
<dbReference type="Proteomes" id="UP000826709">
    <property type="component" value="Chromosome"/>
</dbReference>
<dbReference type="Pfam" id="PF03599">
    <property type="entry name" value="CdhD"/>
    <property type="match status" value="1"/>
</dbReference>
<dbReference type="AlphaFoldDB" id="A0A8G1EGP7"/>
<dbReference type="KEGG" id="mfk:E2N92_11685"/>
<dbReference type="InterPro" id="IPR011005">
    <property type="entry name" value="Dihydropteroate_synth-like_sf"/>
</dbReference>
<evidence type="ECO:0000259" key="2">
    <source>
        <dbReference type="Pfam" id="PF03599"/>
    </source>
</evidence>
<reference evidence="3" key="1">
    <citation type="journal article" date="2005" name="Int. J. Syst. Evol. Microbiol.">
        <title>Methanofollis formosanus sp. nov., isolated from a fish pond.</title>
        <authorList>
            <person name="Wu S.Y."/>
            <person name="Chen S.C."/>
            <person name="Lai M.C."/>
        </authorList>
    </citation>
    <scope>NUCLEOTIDE SEQUENCE</scope>
    <source>
        <strain evidence="3">ML15</strain>
    </source>
</reference>
<dbReference type="Gene3D" id="3.20.20.20">
    <property type="entry name" value="Dihydropteroate synthase-like"/>
    <property type="match status" value="1"/>
</dbReference>
<dbReference type="GO" id="GO:0015948">
    <property type="term" value="P:methanogenesis"/>
    <property type="evidence" value="ECO:0007669"/>
    <property type="project" value="UniProtKB-KW"/>
</dbReference>
<reference evidence="3" key="2">
    <citation type="submission" date="2019-03" db="EMBL/GenBank/DDBJ databases">
        <authorList>
            <person name="Chen S.-C."/>
            <person name="Wu S.-Y."/>
            <person name="Lai M.-C."/>
        </authorList>
    </citation>
    <scope>NUCLEOTIDE SEQUENCE</scope>
    <source>
        <strain evidence="3">ML15</strain>
    </source>
</reference>
<dbReference type="InterPro" id="IPR016041">
    <property type="entry name" value="Ac-CoA_synth_d_su_TIM-brl"/>
</dbReference>
<proteinExistence type="predicted"/>
<name>A0A8G1EGP7_9EURY</name>
<feature type="domain" description="CO dehydrogenase/acetyl-CoA synthase delta subunit TIM barrel" evidence="2">
    <location>
        <begin position="22"/>
        <end position="250"/>
    </location>
</feature>
<dbReference type="EMBL" id="CP037968">
    <property type="protein sequence ID" value="QYZ80038.1"/>
    <property type="molecule type" value="Genomic_DNA"/>
</dbReference>
<dbReference type="RefSeq" id="WP_220681347.1">
    <property type="nucleotide sequence ID" value="NZ_CP037968.1"/>
</dbReference>
<sequence length="305" mass="32264">MTERITEVAVGATRTEGGTRTRSYRIGGASALPGMGDAGSRPLVALEICDDPALWPAVVLEEVGDLAGDLAGWARAAEEWWNADLVRLVLTSTRRRGFDDPAAAGRAVEEVLAATGLPLVVEGSADPALDTEVFRRCGEAGEGERLLLGTAEAERYRSVAAAALAYGHAVVAQTPIDINLAKQLNILLRETGVSHDRIVIDPYTGALGYGFEYSYSVMERVRTAALAGDADLAMPMISAAQDSLTVKEVREAPDEERAGTAVEWEFYAAFAAAVAGAGIVCVRHPRTVGVLKEAVADLWEGAGWP</sequence>
<keyword evidence="4" id="KW-1185">Reference proteome</keyword>
<protein>
    <submittedName>
        <fullName evidence="3">Acetyl-CoA decarbonylase/synthase complex subunit delta</fullName>
    </submittedName>
</protein>